<dbReference type="Pfam" id="PF12860">
    <property type="entry name" value="PAS_7"/>
    <property type="match status" value="1"/>
</dbReference>
<dbReference type="CDD" id="cd01949">
    <property type="entry name" value="GGDEF"/>
    <property type="match status" value="1"/>
</dbReference>
<dbReference type="InterPro" id="IPR000160">
    <property type="entry name" value="GGDEF_dom"/>
</dbReference>
<dbReference type="PANTHER" id="PTHR44757:SF2">
    <property type="entry name" value="BIOFILM ARCHITECTURE MAINTENANCE PROTEIN MBAA"/>
    <property type="match status" value="1"/>
</dbReference>
<dbReference type="Gene3D" id="3.30.70.270">
    <property type="match status" value="1"/>
</dbReference>
<feature type="domain" description="GGDEF" evidence="3">
    <location>
        <begin position="429"/>
        <end position="562"/>
    </location>
</feature>
<dbReference type="EMBL" id="FNAT01000004">
    <property type="protein sequence ID" value="SDE81204.1"/>
    <property type="molecule type" value="Genomic_DNA"/>
</dbReference>
<dbReference type="Gene3D" id="6.10.340.10">
    <property type="match status" value="1"/>
</dbReference>
<dbReference type="PANTHER" id="PTHR44757">
    <property type="entry name" value="DIGUANYLATE CYCLASE DGCP"/>
    <property type="match status" value="1"/>
</dbReference>
<dbReference type="STRING" id="521013.SAMN04488567_2643"/>
<gene>
    <name evidence="4" type="ORF">SAMN04488567_2643</name>
</gene>
<dbReference type="InterPro" id="IPR029787">
    <property type="entry name" value="Nucleotide_cyclase"/>
</dbReference>
<dbReference type="InterPro" id="IPR003660">
    <property type="entry name" value="HAMP_dom"/>
</dbReference>
<dbReference type="PROSITE" id="PS50887">
    <property type="entry name" value="GGDEF"/>
    <property type="match status" value="1"/>
</dbReference>
<accession>A0A1G7FZA2</accession>
<dbReference type="InterPro" id="IPR052155">
    <property type="entry name" value="Biofilm_reg_signaling"/>
</dbReference>
<dbReference type="GO" id="GO:0016020">
    <property type="term" value="C:membrane"/>
    <property type="evidence" value="ECO:0007669"/>
    <property type="project" value="InterPro"/>
</dbReference>
<keyword evidence="5" id="KW-1185">Reference proteome</keyword>
<evidence type="ECO:0000259" key="3">
    <source>
        <dbReference type="PROSITE" id="PS50887"/>
    </source>
</evidence>
<dbReference type="SUPFAM" id="SSF141868">
    <property type="entry name" value="EAL domain-like"/>
    <property type="match status" value="1"/>
</dbReference>
<dbReference type="InterPro" id="IPR001633">
    <property type="entry name" value="EAL_dom"/>
</dbReference>
<dbReference type="NCBIfam" id="TIGR00254">
    <property type="entry name" value="GGDEF"/>
    <property type="match status" value="1"/>
</dbReference>
<dbReference type="InterPro" id="IPR035919">
    <property type="entry name" value="EAL_sf"/>
</dbReference>
<protein>
    <submittedName>
        <fullName evidence="4">PAS domain S-box-containing protein/diguanylate cyclase (GGDEF) domain-containing protein</fullName>
    </submittedName>
</protein>
<dbReference type="NCBIfam" id="TIGR00229">
    <property type="entry name" value="sensory_box"/>
    <property type="match status" value="1"/>
</dbReference>
<dbReference type="GO" id="GO:0003824">
    <property type="term" value="F:catalytic activity"/>
    <property type="evidence" value="ECO:0007669"/>
    <property type="project" value="UniProtKB-ARBA"/>
</dbReference>
<name>A0A1G7FZA2_9RHOB</name>
<sequence>MLRVIMYKLRRSLRLKVQAILMLGLGLCFSLVILQQSSSRLGGLMEFGEAASRDRTVLAASLARHGIEMDEPGYLAAIRSDLAMPPHDEDAAAAQMEAPAIAGLRITGTDGGVLERFAAEGAAPLAPGLLDAQAAAAIELCEVQQARHGELFVVTAPVMGGGDGGGQPVPIGTISIAWDHGHLRAGVFEATAKTALLGLAAALAVIALLGATVQRMVLEPLAQLARAVRRIQANGDLSQMPAGVLERCDEIGSLAVRFQSLLAQSNAQILARREQLDTALEQMAQGLCLFDSHHRLVISNRRLEEIYGLAEGELEEGMGLDEVLAACRRAGNYDQARVEEIKLALGRTQGGGEPLRYLEAIRDGRLVSVVRVPLPRGGWVATFEDVTERKRTEAQVEHMAQHDALTGLPNRRRFRDKLDEALAQSARGRQMAVLALDLDNFKPVNDTLGHSVGDALLQEVAQRLRGCLRQSSTVARLGGDEFAIIERDIASPGEPGRLAERVVAALGVPYEIEGHQIVIGTSIGISIAPPDGVNPEELLKAADLALYRAKADGRGTYRFFEPQMDARMQKRRALELDLRRALAEGELQLHYQPIVNLETGRVSCLEALLRWPHESRGQVSPGEFIPLAEEIGLIGQIGAWVLREACASAARWPAEVRVAVNLSPLQFRSLTLVAEVEAALAESGLAPQRLELEITEAVLLQHSEQTLAILKRLRGLGVRISMDDFGTGYSSLGYLRTFPFDKIKIDRSFIRDVVNHGDALAIVRAISSMGASLGMVTTAEGVETSDQLERLRSEGCTEVQGFYFSPAVCGAEVMALLERIGRTPGELPLPLEAAAGLRSAAG</sequence>
<dbReference type="Gene3D" id="3.20.20.450">
    <property type="entry name" value="EAL domain"/>
    <property type="match status" value="1"/>
</dbReference>
<dbReference type="CDD" id="cd01948">
    <property type="entry name" value="EAL"/>
    <property type="match status" value="1"/>
</dbReference>
<dbReference type="InterPro" id="IPR043128">
    <property type="entry name" value="Rev_trsase/Diguanyl_cyclase"/>
</dbReference>
<dbReference type="PROSITE" id="PS50885">
    <property type="entry name" value="HAMP"/>
    <property type="match status" value="1"/>
</dbReference>
<evidence type="ECO:0000259" key="1">
    <source>
        <dbReference type="PROSITE" id="PS50883"/>
    </source>
</evidence>
<dbReference type="SMART" id="SM00052">
    <property type="entry name" value="EAL"/>
    <property type="match status" value="1"/>
</dbReference>
<proteinExistence type="predicted"/>
<dbReference type="Gene3D" id="3.30.450.20">
    <property type="entry name" value="PAS domain"/>
    <property type="match status" value="1"/>
</dbReference>
<evidence type="ECO:0000313" key="5">
    <source>
        <dbReference type="Proteomes" id="UP000198922"/>
    </source>
</evidence>
<dbReference type="AlphaFoldDB" id="A0A1G7FZA2"/>
<dbReference type="Pfam" id="PF00672">
    <property type="entry name" value="HAMP"/>
    <property type="match status" value="1"/>
</dbReference>
<dbReference type="InterPro" id="IPR035965">
    <property type="entry name" value="PAS-like_dom_sf"/>
</dbReference>
<dbReference type="FunFam" id="3.30.70.270:FF:000001">
    <property type="entry name" value="Diguanylate cyclase domain protein"/>
    <property type="match status" value="1"/>
</dbReference>
<dbReference type="SMART" id="SM00267">
    <property type="entry name" value="GGDEF"/>
    <property type="match status" value="1"/>
</dbReference>
<reference evidence="5" key="1">
    <citation type="submission" date="2016-10" db="EMBL/GenBank/DDBJ databases">
        <authorList>
            <person name="Varghese N."/>
            <person name="Submissions S."/>
        </authorList>
    </citation>
    <scope>NUCLEOTIDE SEQUENCE [LARGE SCALE GENOMIC DNA]</scope>
    <source>
        <strain evidence="5">DSM 21424</strain>
    </source>
</reference>
<evidence type="ECO:0000259" key="2">
    <source>
        <dbReference type="PROSITE" id="PS50885"/>
    </source>
</evidence>
<dbReference type="OrthoDB" id="9814202at2"/>
<dbReference type="PROSITE" id="PS50883">
    <property type="entry name" value="EAL"/>
    <property type="match status" value="1"/>
</dbReference>
<feature type="domain" description="EAL" evidence="1">
    <location>
        <begin position="571"/>
        <end position="821"/>
    </location>
</feature>
<organism evidence="4 5">
    <name type="scientific">Limimaricola pyoseonensis</name>
    <dbReference type="NCBI Taxonomy" id="521013"/>
    <lineage>
        <taxon>Bacteria</taxon>
        <taxon>Pseudomonadati</taxon>
        <taxon>Pseudomonadota</taxon>
        <taxon>Alphaproteobacteria</taxon>
        <taxon>Rhodobacterales</taxon>
        <taxon>Paracoccaceae</taxon>
        <taxon>Limimaricola</taxon>
    </lineage>
</organism>
<feature type="domain" description="HAMP" evidence="2">
    <location>
        <begin position="215"/>
        <end position="270"/>
    </location>
</feature>
<dbReference type="Proteomes" id="UP000198922">
    <property type="component" value="Unassembled WGS sequence"/>
</dbReference>
<dbReference type="InterPro" id="IPR000014">
    <property type="entry name" value="PAS"/>
</dbReference>
<evidence type="ECO:0000313" key="4">
    <source>
        <dbReference type="EMBL" id="SDE81204.1"/>
    </source>
</evidence>
<dbReference type="SUPFAM" id="SSF55073">
    <property type="entry name" value="Nucleotide cyclase"/>
    <property type="match status" value="1"/>
</dbReference>
<dbReference type="GO" id="GO:0007165">
    <property type="term" value="P:signal transduction"/>
    <property type="evidence" value="ECO:0007669"/>
    <property type="project" value="InterPro"/>
</dbReference>
<dbReference type="Pfam" id="PF00563">
    <property type="entry name" value="EAL"/>
    <property type="match status" value="1"/>
</dbReference>
<dbReference type="Pfam" id="PF00990">
    <property type="entry name" value="GGDEF"/>
    <property type="match status" value="1"/>
</dbReference>
<dbReference type="SUPFAM" id="SSF55785">
    <property type="entry name" value="PYP-like sensor domain (PAS domain)"/>
    <property type="match status" value="1"/>
</dbReference>
<dbReference type="RefSeq" id="WP_090112699.1">
    <property type="nucleotide sequence ID" value="NZ_FNAT01000004.1"/>
</dbReference>